<accession>A0A3D9LAK7</accession>
<feature type="region of interest" description="Disordered" evidence="1">
    <location>
        <begin position="40"/>
        <end position="73"/>
    </location>
</feature>
<evidence type="ECO:0000256" key="1">
    <source>
        <dbReference type="SAM" id="MobiDB-lite"/>
    </source>
</evidence>
<feature type="compositionally biased region" description="Basic and acidic residues" evidence="1">
    <location>
        <begin position="40"/>
        <end position="59"/>
    </location>
</feature>
<organism evidence="2 3">
    <name type="scientific">Citricoccus muralis</name>
    <dbReference type="NCBI Taxonomy" id="169134"/>
    <lineage>
        <taxon>Bacteria</taxon>
        <taxon>Bacillati</taxon>
        <taxon>Actinomycetota</taxon>
        <taxon>Actinomycetes</taxon>
        <taxon>Micrococcales</taxon>
        <taxon>Micrococcaceae</taxon>
        <taxon>Citricoccus</taxon>
    </lineage>
</organism>
<gene>
    <name evidence="2" type="ORF">C8E99_0026</name>
</gene>
<dbReference type="EMBL" id="QREH01000001">
    <property type="protein sequence ID" value="REE02263.1"/>
    <property type="molecule type" value="Genomic_DNA"/>
</dbReference>
<evidence type="ECO:0000313" key="2">
    <source>
        <dbReference type="EMBL" id="REE02263.1"/>
    </source>
</evidence>
<comment type="caution">
    <text evidence="2">The sequence shown here is derived from an EMBL/GenBank/DDBJ whole genome shotgun (WGS) entry which is preliminary data.</text>
</comment>
<reference evidence="2 3" key="1">
    <citation type="submission" date="2018-07" db="EMBL/GenBank/DDBJ databases">
        <title>Sequencing the genomes of 1000 actinobacteria strains.</title>
        <authorList>
            <person name="Klenk H.-P."/>
        </authorList>
    </citation>
    <scope>NUCLEOTIDE SEQUENCE [LARGE SCALE GENOMIC DNA]</scope>
    <source>
        <strain evidence="2 3">DSM 14442</strain>
    </source>
</reference>
<evidence type="ECO:0000313" key="3">
    <source>
        <dbReference type="Proteomes" id="UP000256727"/>
    </source>
</evidence>
<keyword evidence="3" id="KW-1185">Reference proteome</keyword>
<dbReference type="AlphaFoldDB" id="A0A3D9LAK7"/>
<sequence>MNAAGRLGAYAAGLAVVFAGSFAAGGALVPYETVSAWKQQAEELRMDQHPADGQEEHPAPAESPESADTDDDH</sequence>
<name>A0A3D9LAK7_9MICC</name>
<protein>
    <submittedName>
        <fullName evidence="2">Uncharacterized protein</fullName>
    </submittedName>
</protein>
<proteinExistence type="predicted"/>
<dbReference type="Proteomes" id="UP000256727">
    <property type="component" value="Unassembled WGS sequence"/>
</dbReference>
<dbReference type="RefSeq" id="WP_211308957.1">
    <property type="nucleotide sequence ID" value="NZ_QREH01000001.1"/>
</dbReference>